<gene>
    <name evidence="3" type="ORF">CSHISOI_00817</name>
</gene>
<evidence type="ECO:0000313" key="4">
    <source>
        <dbReference type="Proteomes" id="UP000326340"/>
    </source>
</evidence>
<dbReference type="Proteomes" id="UP000326340">
    <property type="component" value="Unassembled WGS sequence"/>
</dbReference>
<dbReference type="EMBL" id="PUHP01000027">
    <property type="protein sequence ID" value="TQN74649.1"/>
    <property type="molecule type" value="Genomic_DNA"/>
</dbReference>
<organism evidence="3 4">
    <name type="scientific">Colletotrichum shisoi</name>
    <dbReference type="NCBI Taxonomy" id="2078593"/>
    <lineage>
        <taxon>Eukaryota</taxon>
        <taxon>Fungi</taxon>
        <taxon>Dikarya</taxon>
        <taxon>Ascomycota</taxon>
        <taxon>Pezizomycotina</taxon>
        <taxon>Sordariomycetes</taxon>
        <taxon>Hypocreomycetidae</taxon>
        <taxon>Glomerellales</taxon>
        <taxon>Glomerellaceae</taxon>
        <taxon>Colletotrichum</taxon>
        <taxon>Colletotrichum destructivum species complex</taxon>
    </lineage>
</organism>
<comment type="caution">
    <text evidence="3">The sequence shown here is derived from an EMBL/GenBank/DDBJ whole genome shotgun (WGS) entry which is preliminary data.</text>
</comment>
<feature type="domain" description="Myb-like DNA-binding" evidence="2">
    <location>
        <begin position="9"/>
        <end position="57"/>
    </location>
</feature>
<name>A0A5Q4C6X3_9PEZI</name>
<reference evidence="3 4" key="1">
    <citation type="journal article" date="2019" name="Sci. Rep.">
        <title>Colletotrichum shisoi sp. nov., an anthracnose pathogen of Perilla frutescens in Japan: molecular phylogenetic, morphological and genomic evidence.</title>
        <authorList>
            <person name="Gan P."/>
            <person name="Tsushima A."/>
            <person name="Hiroyama R."/>
            <person name="Narusaka M."/>
            <person name="Takano Y."/>
            <person name="Narusaka Y."/>
            <person name="Kawaradani M."/>
            <person name="Damm U."/>
            <person name="Shirasu K."/>
        </authorList>
    </citation>
    <scope>NUCLEOTIDE SEQUENCE [LARGE SCALE GENOMIC DNA]</scope>
    <source>
        <strain evidence="3 4">PG-2018a</strain>
    </source>
</reference>
<feature type="compositionally biased region" description="Polar residues" evidence="1">
    <location>
        <begin position="142"/>
        <end position="152"/>
    </location>
</feature>
<proteinExistence type="predicted"/>
<dbReference type="OrthoDB" id="3903267at2759"/>
<protein>
    <recommendedName>
        <fullName evidence="2">Myb-like DNA-binding domain-containing protein</fullName>
    </recommendedName>
</protein>
<dbReference type="Pfam" id="PF22980">
    <property type="entry name" value="Myb_DNA-bind_8"/>
    <property type="match status" value="1"/>
</dbReference>
<dbReference type="AlphaFoldDB" id="A0A5Q4C6X3"/>
<feature type="compositionally biased region" description="Polar residues" evidence="1">
    <location>
        <begin position="641"/>
        <end position="662"/>
    </location>
</feature>
<keyword evidence="4" id="KW-1185">Reference proteome</keyword>
<feature type="region of interest" description="Disordered" evidence="1">
    <location>
        <begin position="182"/>
        <end position="201"/>
    </location>
</feature>
<sequence length="694" mass="75231">MSSVGTDSEAQVKFLVNCIKYSQGGKVDFQAVATDCNIVSKAAAAKRFERILKAHGMKASEVSKGGPMSGMSSPAQNTASPKTPVKSAGKATPKSKGKRAAAASPTKDTKRAKMANHPAVSSYNDEDDEEDEAQFKVKEETQTSGDAFTNNGSYHDDSRGRDYDDDELQLLYIVEKPTGCPVHDIGGSRNSPSASMSSDTNTESSIQMMPRAMSLSRFNTAQMPPYYHGWGFAPDMTTYAWPDKYFITQIFHLQSPFVLTTSIHHANTMCSSYPSPGADKAARWELSSGDSSPRSDTSTNTNSVFSSPGSPADTELSFPSVGVSNGKEPATMTTPNIAHMPAHPNHILAGQTLYTTGQVRAMNDELLQARKTGAFPNTTSAVEDPQSIVEDYQLLQRLRDARGDPALPPSTNYNILKVDIARRIKARDEAHGGSSNLQEMDHRVQNWMNSINKEARMLEITQAALQRKGINNPTQDDLDAIAEEFMQIAERTLLDVANPLRMNATRMEGNISRFDSQLNGFDGAMTVQLNALNSVMTSQLSTINTVLGSQSNTFKGSITMLNTALGTVSTDLQQLASNLPALIATAVQAAVQEHMASVSQQHNTSSQHQANFEQPPGYATATRSQHHQRSAGEVFTGFPHSATTTSQVSGQQQHEQNAHLGTSPSKSKFKKFFRCIMGKGSSERKEGHKEASSV</sequence>
<accession>A0A5Q4C6X3</accession>
<evidence type="ECO:0000256" key="1">
    <source>
        <dbReference type="SAM" id="MobiDB-lite"/>
    </source>
</evidence>
<feature type="region of interest" description="Disordered" evidence="1">
    <location>
        <begin position="597"/>
        <end position="665"/>
    </location>
</feature>
<evidence type="ECO:0000259" key="2">
    <source>
        <dbReference type="Pfam" id="PF22980"/>
    </source>
</evidence>
<dbReference type="InterPro" id="IPR054505">
    <property type="entry name" value="Myb_DNA-bind_8"/>
</dbReference>
<feature type="region of interest" description="Disordered" evidence="1">
    <location>
        <begin position="280"/>
        <end position="330"/>
    </location>
</feature>
<evidence type="ECO:0000313" key="3">
    <source>
        <dbReference type="EMBL" id="TQN74649.1"/>
    </source>
</evidence>
<feature type="compositionally biased region" description="Polar residues" evidence="1">
    <location>
        <begin position="300"/>
        <end position="309"/>
    </location>
</feature>
<feature type="compositionally biased region" description="Low complexity" evidence="1">
    <location>
        <begin position="287"/>
        <end position="299"/>
    </location>
</feature>
<feature type="compositionally biased region" description="Polar residues" evidence="1">
    <location>
        <begin position="188"/>
        <end position="201"/>
    </location>
</feature>
<feature type="region of interest" description="Disordered" evidence="1">
    <location>
        <begin position="59"/>
        <end position="161"/>
    </location>
</feature>
<feature type="compositionally biased region" description="Polar residues" evidence="1">
    <location>
        <begin position="597"/>
        <end position="612"/>
    </location>
</feature>
<feature type="compositionally biased region" description="Low complexity" evidence="1">
    <location>
        <begin position="65"/>
        <end position="74"/>
    </location>
</feature>